<protein>
    <recommendedName>
        <fullName evidence="3">ESX-1 secretion-associated protein</fullName>
    </recommendedName>
</protein>
<name>A0A073AY73_9PSEU</name>
<gene>
    <name evidence="1" type="ORF">GU90_09170</name>
</gene>
<accession>A0A073AY73</accession>
<organism evidence="1 2">
    <name type="scientific">Saccharopolyspora rectivirgula</name>
    <dbReference type="NCBI Taxonomy" id="28042"/>
    <lineage>
        <taxon>Bacteria</taxon>
        <taxon>Bacillati</taxon>
        <taxon>Actinomycetota</taxon>
        <taxon>Actinomycetes</taxon>
        <taxon>Pseudonocardiales</taxon>
        <taxon>Pseudonocardiaceae</taxon>
        <taxon>Saccharopolyspora</taxon>
    </lineage>
</organism>
<keyword evidence="2" id="KW-1185">Reference proteome</keyword>
<evidence type="ECO:0008006" key="3">
    <source>
        <dbReference type="Google" id="ProtNLM"/>
    </source>
</evidence>
<evidence type="ECO:0000313" key="1">
    <source>
        <dbReference type="EMBL" id="KEI44350.1"/>
    </source>
</evidence>
<dbReference type="Pfam" id="PF10824">
    <property type="entry name" value="T7SS_ESX_EspC"/>
    <property type="match status" value="1"/>
</dbReference>
<evidence type="ECO:0000313" key="2">
    <source>
        <dbReference type="Proteomes" id="UP000031419"/>
    </source>
</evidence>
<sequence>MSDDGFRADVPVIKKHSSEVQEFASRLRTAHSAAQTTMDSNAFGIFGQFIAMEAIALAHVVKSMIQSEEKSLETIKKALDETAADYEATDGESSAIIKGVDVDFA</sequence>
<dbReference type="STRING" id="28042.GU90_09170"/>
<dbReference type="RefSeq" id="WP_029719349.1">
    <property type="nucleotide sequence ID" value="NZ_JNVU01000025.1"/>
</dbReference>
<dbReference type="AlphaFoldDB" id="A0A073AY73"/>
<proteinExistence type="predicted"/>
<dbReference type="Proteomes" id="UP000031419">
    <property type="component" value="Unassembled WGS sequence"/>
</dbReference>
<dbReference type="EMBL" id="JNVU01000025">
    <property type="protein sequence ID" value="KEI44350.1"/>
    <property type="molecule type" value="Genomic_DNA"/>
</dbReference>
<dbReference type="GO" id="GO:0009306">
    <property type="term" value="P:protein secretion"/>
    <property type="evidence" value="ECO:0007669"/>
    <property type="project" value="InterPro"/>
</dbReference>
<reference evidence="1 2" key="1">
    <citation type="submission" date="2014-06" db="EMBL/GenBank/DDBJ databases">
        <title>Saccharopolyspora rectivirgula DSM-43113 Genome sequencing.</title>
        <authorList>
            <person name="Barrera C."/>
            <person name="Millon L."/>
            <person name="Rognon B."/>
            <person name="Zaugg C."/>
            <person name="Monod M."/>
        </authorList>
    </citation>
    <scope>NUCLEOTIDE SEQUENCE [LARGE SCALE GENOMIC DNA]</scope>
    <source>
        <strain evidence="1 2">DSM 43113</strain>
    </source>
</reference>
<dbReference type="OrthoDB" id="3693305at2"/>
<comment type="caution">
    <text evidence="1">The sequence shown here is derived from an EMBL/GenBank/DDBJ whole genome shotgun (WGS) entry which is preliminary data.</text>
</comment>
<dbReference type="InterPro" id="IPR022536">
    <property type="entry name" value="EspC"/>
</dbReference>